<dbReference type="RefSeq" id="WP_131894845.1">
    <property type="nucleotide sequence ID" value="NZ_SMKZ01000015.1"/>
</dbReference>
<organism evidence="5 6">
    <name type="scientific">Jiangella asiatica</name>
    <dbReference type="NCBI Taxonomy" id="2530372"/>
    <lineage>
        <taxon>Bacteria</taxon>
        <taxon>Bacillati</taxon>
        <taxon>Actinomycetota</taxon>
        <taxon>Actinomycetes</taxon>
        <taxon>Jiangellales</taxon>
        <taxon>Jiangellaceae</taxon>
        <taxon>Jiangella</taxon>
    </lineage>
</organism>
<dbReference type="PANTHER" id="PTHR30536">
    <property type="entry name" value="ALTRONATE/GALACTARATE DEHYDRATASE"/>
    <property type="match status" value="1"/>
</dbReference>
<evidence type="ECO:0000259" key="4">
    <source>
        <dbReference type="Pfam" id="PF20629"/>
    </source>
</evidence>
<evidence type="ECO:0000256" key="1">
    <source>
        <dbReference type="ARBA" id="ARBA00010986"/>
    </source>
</evidence>
<feature type="domain" description="D-galactarate/Altronate dehydratase second" evidence="3">
    <location>
        <begin position="9"/>
        <end position="131"/>
    </location>
</feature>
<dbReference type="PANTHER" id="PTHR30536:SF5">
    <property type="entry name" value="ALTRONATE DEHYDRATASE"/>
    <property type="match status" value="1"/>
</dbReference>
<dbReference type="InParanoid" id="A0A4R5D941"/>
<gene>
    <name evidence="5" type="ORF">E1269_12330</name>
</gene>
<dbReference type="Proteomes" id="UP000294739">
    <property type="component" value="Unassembled WGS sequence"/>
</dbReference>
<comment type="similarity">
    <text evidence="1">Belongs to the UxaA family.</text>
</comment>
<dbReference type="InterPro" id="IPR007392">
    <property type="entry name" value="GD_AH_second"/>
</dbReference>
<dbReference type="OrthoDB" id="9804574at2"/>
<evidence type="ECO:0000313" key="6">
    <source>
        <dbReference type="Proteomes" id="UP000294739"/>
    </source>
</evidence>
<name>A0A4R5D941_9ACTN</name>
<keyword evidence="6" id="KW-1185">Reference proteome</keyword>
<feature type="domain" description="D-galactarate/Altronate dehydratase C-terminal" evidence="4">
    <location>
        <begin position="145"/>
        <end position="384"/>
    </location>
</feature>
<dbReference type="GO" id="GO:0019698">
    <property type="term" value="P:D-galacturonate catabolic process"/>
    <property type="evidence" value="ECO:0007669"/>
    <property type="project" value="TreeGrafter"/>
</dbReference>
<dbReference type="AlphaFoldDB" id="A0A4R5D941"/>
<keyword evidence="2" id="KW-0456">Lyase</keyword>
<sequence>MAQQRRLNGYRREDGAVGIRNHTVVIPVDDLSNAAAEAVAAVVPGVLALPHAYGRLQFGPDLELTFRTLIGTGSNPNVASVVVIGIEPNWTARVADGIAATGKKVASFSIEGNGDLRTIEQAARAAAGFLQDDSERTREPVERGEIMMSIKCGESDTTSGLGSCPTTAQAVDRWVDAGGTVLFGETTELTGGEHLIAERCVNDEVRKRFQNLYDSYIDIVERTGANLLGSQPTQGNIAGGLSTIEEKAMGNIAKTGTKPVVGALAAAEQPASGPGLYFMDTSSAAAECITLMAAAGAAIHLFPTGQGNVIGHPIEPVVKLTANPHTAATMTEHIDLDVSGLLRREYDLTTAGDQLMEVIDRTVNGRLTGAEVIGHREFSLTRLYPSA</sequence>
<dbReference type="InterPro" id="IPR052172">
    <property type="entry name" value="UxaA_altronate/galactarate_dh"/>
</dbReference>
<dbReference type="EMBL" id="SMKZ01000015">
    <property type="protein sequence ID" value="TDE10102.1"/>
    <property type="molecule type" value="Genomic_DNA"/>
</dbReference>
<dbReference type="GO" id="GO:0016829">
    <property type="term" value="F:lyase activity"/>
    <property type="evidence" value="ECO:0007669"/>
    <property type="project" value="UniProtKB-KW"/>
</dbReference>
<reference evidence="5 6" key="1">
    <citation type="submission" date="2019-03" db="EMBL/GenBank/DDBJ databases">
        <title>Draft genome sequences of novel Actinobacteria.</title>
        <authorList>
            <person name="Sahin N."/>
            <person name="Ay H."/>
            <person name="Saygin H."/>
        </authorList>
    </citation>
    <scope>NUCLEOTIDE SEQUENCE [LARGE SCALE GENOMIC DNA]</scope>
    <source>
        <strain evidence="5 6">5K138</strain>
    </source>
</reference>
<dbReference type="InterPro" id="IPR048332">
    <property type="entry name" value="GD_AH_C"/>
</dbReference>
<evidence type="ECO:0000256" key="2">
    <source>
        <dbReference type="ARBA" id="ARBA00023239"/>
    </source>
</evidence>
<proteinExistence type="inferred from homology"/>
<accession>A0A4R5D941</accession>
<comment type="caution">
    <text evidence="5">The sequence shown here is derived from an EMBL/GenBank/DDBJ whole genome shotgun (WGS) entry which is preliminary data.</text>
</comment>
<evidence type="ECO:0000259" key="3">
    <source>
        <dbReference type="Pfam" id="PF04295"/>
    </source>
</evidence>
<dbReference type="Pfam" id="PF20629">
    <property type="entry name" value="GD_AH_C"/>
    <property type="match status" value="1"/>
</dbReference>
<dbReference type="Pfam" id="PF04295">
    <property type="entry name" value="GD_AH_second"/>
    <property type="match status" value="1"/>
</dbReference>
<evidence type="ECO:0000313" key="5">
    <source>
        <dbReference type="EMBL" id="TDE10102.1"/>
    </source>
</evidence>
<protein>
    <submittedName>
        <fullName evidence="5">D-galactarate dehydratase</fullName>
    </submittedName>
</protein>